<organism evidence="10 11">
    <name type="scientific">Tanacetum coccineum</name>
    <dbReference type="NCBI Taxonomy" id="301880"/>
    <lineage>
        <taxon>Eukaryota</taxon>
        <taxon>Viridiplantae</taxon>
        <taxon>Streptophyta</taxon>
        <taxon>Embryophyta</taxon>
        <taxon>Tracheophyta</taxon>
        <taxon>Spermatophyta</taxon>
        <taxon>Magnoliopsida</taxon>
        <taxon>eudicotyledons</taxon>
        <taxon>Gunneridae</taxon>
        <taxon>Pentapetalae</taxon>
        <taxon>asterids</taxon>
        <taxon>campanulids</taxon>
        <taxon>Asterales</taxon>
        <taxon>Asteraceae</taxon>
        <taxon>Asteroideae</taxon>
        <taxon>Anthemideae</taxon>
        <taxon>Anthemidinae</taxon>
        <taxon>Tanacetum</taxon>
    </lineage>
</organism>
<proteinExistence type="inferred from homology"/>
<dbReference type="SMART" id="SM00389">
    <property type="entry name" value="HOX"/>
    <property type="match status" value="1"/>
</dbReference>
<evidence type="ECO:0000256" key="8">
    <source>
        <dbReference type="SAM" id="MobiDB-lite"/>
    </source>
</evidence>
<gene>
    <name evidence="10" type="ORF">Tco_1003851</name>
</gene>
<name>A0ABQ5FBN9_9ASTR</name>
<comment type="caution">
    <text evidence="10">The sequence shown here is derived from an EMBL/GenBank/DDBJ whole genome shotgun (WGS) entry which is preliminary data.</text>
</comment>
<dbReference type="PROSITE" id="PS50071">
    <property type="entry name" value="HOMEOBOX_2"/>
    <property type="match status" value="1"/>
</dbReference>
<feature type="DNA-binding region" description="Homeobox" evidence="5">
    <location>
        <begin position="99"/>
        <end position="158"/>
    </location>
</feature>
<evidence type="ECO:0000256" key="4">
    <source>
        <dbReference type="ARBA" id="ARBA00023163"/>
    </source>
</evidence>
<evidence type="ECO:0000256" key="1">
    <source>
        <dbReference type="ARBA" id="ARBA00004123"/>
    </source>
</evidence>
<keyword evidence="5 6" id="KW-0238">DNA-binding</keyword>
<dbReference type="Gene3D" id="1.10.10.60">
    <property type="entry name" value="Homeodomain-like"/>
    <property type="match status" value="1"/>
</dbReference>
<dbReference type="CDD" id="cd00086">
    <property type="entry name" value="homeodomain"/>
    <property type="match status" value="1"/>
</dbReference>
<dbReference type="InterPro" id="IPR001356">
    <property type="entry name" value="HD"/>
</dbReference>
<feature type="domain" description="Homeobox" evidence="9">
    <location>
        <begin position="97"/>
        <end position="157"/>
    </location>
</feature>
<keyword evidence="5 6" id="KW-0371">Homeobox</keyword>
<keyword evidence="3" id="KW-0805">Transcription regulation</keyword>
<evidence type="ECO:0000256" key="5">
    <source>
        <dbReference type="PROSITE-ProRule" id="PRU00108"/>
    </source>
</evidence>
<dbReference type="InterPro" id="IPR009057">
    <property type="entry name" value="Homeodomain-like_sf"/>
</dbReference>
<evidence type="ECO:0000256" key="7">
    <source>
        <dbReference type="SAM" id="Coils"/>
    </source>
</evidence>
<accession>A0ABQ5FBN9</accession>
<dbReference type="PANTHER" id="PTHR45714:SF72">
    <property type="entry name" value="HOMEOBOX-LEUCINE ZIPPER PROTEIN HOX26-RELATED"/>
    <property type="match status" value="1"/>
</dbReference>
<comment type="subcellular location">
    <subcellularLocation>
        <location evidence="1 5 6">Nucleus</location>
    </subcellularLocation>
</comment>
<feature type="coiled-coil region" evidence="7">
    <location>
        <begin position="149"/>
        <end position="183"/>
    </location>
</feature>
<evidence type="ECO:0000256" key="6">
    <source>
        <dbReference type="RuleBase" id="RU000682"/>
    </source>
</evidence>
<dbReference type="EMBL" id="BQNB010017189">
    <property type="protein sequence ID" value="GJT60318.1"/>
    <property type="molecule type" value="Genomic_DNA"/>
</dbReference>
<evidence type="ECO:0000313" key="11">
    <source>
        <dbReference type="Proteomes" id="UP001151760"/>
    </source>
</evidence>
<dbReference type="PANTHER" id="PTHR45714">
    <property type="entry name" value="HOMEOBOX-LEUCINE ZIPPER PROTEIN HAT14"/>
    <property type="match status" value="1"/>
</dbReference>
<evidence type="ECO:0000259" key="9">
    <source>
        <dbReference type="PROSITE" id="PS50071"/>
    </source>
</evidence>
<dbReference type="Proteomes" id="UP001151760">
    <property type="component" value="Unassembled WGS sequence"/>
</dbReference>
<dbReference type="InterPro" id="IPR050762">
    <property type="entry name" value="HD-ZIP_Homeobox_LZ_Class_II"/>
</dbReference>
<comment type="similarity">
    <text evidence="2">Belongs to the HD-ZIP homeobox family. Class II subfamily.</text>
</comment>
<evidence type="ECO:0000313" key="10">
    <source>
        <dbReference type="EMBL" id="GJT60318.1"/>
    </source>
</evidence>
<reference evidence="10" key="1">
    <citation type="journal article" date="2022" name="Int. J. Mol. Sci.">
        <title>Draft Genome of Tanacetum Coccineum: Genomic Comparison of Closely Related Tanacetum-Family Plants.</title>
        <authorList>
            <person name="Yamashiro T."/>
            <person name="Shiraishi A."/>
            <person name="Nakayama K."/>
            <person name="Satake H."/>
        </authorList>
    </citation>
    <scope>NUCLEOTIDE SEQUENCE</scope>
</reference>
<evidence type="ECO:0000256" key="2">
    <source>
        <dbReference type="ARBA" id="ARBA00006074"/>
    </source>
</evidence>
<keyword evidence="7" id="KW-0175">Coiled coil</keyword>
<keyword evidence="11" id="KW-1185">Reference proteome</keyword>
<evidence type="ECO:0000256" key="3">
    <source>
        <dbReference type="ARBA" id="ARBA00023015"/>
    </source>
</evidence>
<keyword evidence="4" id="KW-0804">Transcription</keyword>
<dbReference type="SUPFAM" id="SSF46689">
    <property type="entry name" value="Homeodomain-like"/>
    <property type="match status" value="1"/>
</dbReference>
<feature type="compositionally biased region" description="Basic and acidic residues" evidence="8">
    <location>
        <begin position="77"/>
        <end position="86"/>
    </location>
</feature>
<reference evidence="10" key="2">
    <citation type="submission" date="2022-01" db="EMBL/GenBank/DDBJ databases">
        <authorList>
            <person name="Yamashiro T."/>
            <person name="Shiraishi A."/>
            <person name="Satake H."/>
            <person name="Nakayama K."/>
        </authorList>
    </citation>
    <scope>NUCLEOTIDE SEQUENCE</scope>
</reference>
<protein>
    <submittedName>
        <fullName evidence="10">Homeobox-leucine zipper protein HAT22-like protein</fullName>
    </submittedName>
</protein>
<dbReference type="SMART" id="SM00340">
    <property type="entry name" value="HALZ"/>
    <property type="match status" value="1"/>
</dbReference>
<keyword evidence="5 6" id="KW-0539">Nucleus</keyword>
<dbReference type="Pfam" id="PF00046">
    <property type="entry name" value="Homeodomain"/>
    <property type="match status" value="1"/>
</dbReference>
<feature type="region of interest" description="Disordered" evidence="8">
    <location>
        <begin position="77"/>
        <end position="101"/>
    </location>
</feature>
<dbReference type="InterPro" id="IPR003106">
    <property type="entry name" value="Leu_zip_homeo"/>
</dbReference>
<sequence length="236" mass="27280">MSKEERCNTTLRLGIGVDAKREKQLKQKTMGFRLDLALPVHPKVEVTNHGDCDHKHDEEKYDQDSCSCKTIDDLEEKENRGTKRSDSSNLDVYHDNSGGSRKKLKLTTEQITLLEDRFKIQSTLNTGQKYELAKKLHLLPTQIEVWTKLKQIEQECALLKKCCETLSEENRRLKKELREARCSSKLDLDQQQPQLPPSFYIRYSSKTDAGPSVEERALLFKEAQDSVKKRPLFKIA</sequence>